<gene>
    <name evidence="2" type="ORF">CF386_11870</name>
</gene>
<dbReference type="KEGG" id="pmai:CF386_11870"/>
<dbReference type="Proteomes" id="UP000242175">
    <property type="component" value="Chromosome small"/>
</dbReference>
<evidence type="ECO:0000313" key="2">
    <source>
        <dbReference type="EMBL" id="ASK79733.1"/>
    </source>
</evidence>
<dbReference type="Pfam" id="PF01575">
    <property type="entry name" value="MaoC_dehydratas"/>
    <property type="match status" value="1"/>
</dbReference>
<protein>
    <recommendedName>
        <fullName evidence="1">MaoC-like domain-containing protein</fullName>
    </recommendedName>
</protein>
<sequence>MRVPKLLIFNHIEAAKTIASITTKKMLKTSYSRAPFITHLKKEVRTPSKSLIFHYSNWVSASQNKYKDRIPPHLFCQYALPICIRQIAQTSYNLKTIINQGCKLTVYQDIPCQTKLLLKVKIVEIEQTSKHALIHQVIYVHTKSRKLALKVDIYSKFLLSRSRSITRNPTKLDDFDTICQWDISEQDGLNFAFLTGDFNPLHWLDPVAKKSIFKGKVLHGFGVFAKIYEQIELFNKTQIKSVDVKFVRPAKIPSQDLQLLQEKTDSKVKSICLKDKNNKVLLIGNVNLQ</sequence>
<name>A0A220VIE8_9GAMM</name>
<reference evidence="2 3" key="1">
    <citation type="journal article" date="2016" name="Int. J. Syst. Evol. Microbiol.">
        <title>Paraphotobacterium marinum gen. nov., sp. nov., a member of the family Vibrionaceae, isolated from surface seawater.</title>
        <authorList>
            <person name="Huang Z."/>
            <person name="Dong C."/>
            <person name="Shao Z."/>
        </authorList>
    </citation>
    <scope>NUCLEOTIDE SEQUENCE [LARGE SCALE GENOMIC DNA]</scope>
    <source>
        <strain evidence="2 3">NSCS20N07D</strain>
    </source>
</reference>
<dbReference type="PANTHER" id="PTHR43841:SF1">
    <property type="entry name" value="3-HYDROXYACYL-THIOESTER DEHYDRATASE X"/>
    <property type="match status" value="1"/>
</dbReference>
<dbReference type="AlphaFoldDB" id="A0A220VIE8"/>
<feature type="domain" description="MaoC-like" evidence="1">
    <location>
        <begin position="180"/>
        <end position="265"/>
    </location>
</feature>
<accession>A0A220VIE8</accession>
<dbReference type="PANTHER" id="PTHR43841">
    <property type="entry name" value="3-HYDROXYACYL-THIOESTER DEHYDRATASE HTDX-RELATED"/>
    <property type="match status" value="1"/>
</dbReference>
<dbReference type="SUPFAM" id="SSF54637">
    <property type="entry name" value="Thioesterase/thiol ester dehydrase-isomerase"/>
    <property type="match status" value="1"/>
</dbReference>
<dbReference type="OrthoDB" id="9774179at2"/>
<dbReference type="RefSeq" id="WP_089074641.1">
    <property type="nucleotide sequence ID" value="NZ_CBCSAM010000003.1"/>
</dbReference>
<evidence type="ECO:0000313" key="3">
    <source>
        <dbReference type="Proteomes" id="UP000242175"/>
    </source>
</evidence>
<dbReference type="InterPro" id="IPR029069">
    <property type="entry name" value="HotDog_dom_sf"/>
</dbReference>
<keyword evidence="3" id="KW-1185">Reference proteome</keyword>
<proteinExistence type="predicted"/>
<evidence type="ECO:0000259" key="1">
    <source>
        <dbReference type="Pfam" id="PF01575"/>
    </source>
</evidence>
<dbReference type="Gene3D" id="3.10.129.10">
    <property type="entry name" value="Hotdog Thioesterase"/>
    <property type="match status" value="1"/>
</dbReference>
<dbReference type="InterPro" id="IPR002539">
    <property type="entry name" value="MaoC-like_dom"/>
</dbReference>
<dbReference type="EMBL" id="CP022356">
    <property type="protein sequence ID" value="ASK79733.1"/>
    <property type="molecule type" value="Genomic_DNA"/>
</dbReference>
<organism evidence="2 3">
    <name type="scientific">Paraphotobacterium marinum</name>
    <dbReference type="NCBI Taxonomy" id="1755811"/>
    <lineage>
        <taxon>Bacteria</taxon>
        <taxon>Pseudomonadati</taxon>
        <taxon>Pseudomonadota</taxon>
        <taxon>Gammaproteobacteria</taxon>
        <taxon>Vibrionales</taxon>
        <taxon>Vibrionaceae</taxon>
        <taxon>Paraphotobacterium</taxon>
    </lineage>
</organism>